<feature type="transmembrane region" description="Helical" evidence="6">
    <location>
        <begin position="191"/>
        <end position="210"/>
    </location>
</feature>
<comment type="caution">
    <text evidence="7">The sequence shown here is derived from an EMBL/GenBank/DDBJ whole genome shotgun (WGS) entry which is preliminary data.</text>
</comment>
<evidence type="ECO:0000256" key="6">
    <source>
        <dbReference type="SAM" id="Phobius"/>
    </source>
</evidence>
<keyword evidence="5 6" id="KW-0472">Membrane</keyword>
<feature type="transmembrane region" description="Helical" evidence="6">
    <location>
        <begin position="7"/>
        <end position="25"/>
    </location>
</feature>
<feature type="transmembrane region" description="Helical" evidence="6">
    <location>
        <begin position="31"/>
        <end position="50"/>
    </location>
</feature>
<dbReference type="EMBL" id="JWLZ01000198">
    <property type="protein sequence ID" value="KHT61574.1"/>
    <property type="molecule type" value="Genomic_DNA"/>
</dbReference>
<dbReference type="GO" id="GO:0015297">
    <property type="term" value="F:antiporter activity"/>
    <property type="evidence" value="ECO:0007669"/>
    <property type="project" value="InterPro"/>
</dbReference>
<gene>
    <name evidence="7" type="ORF">RJ45_21920</name>
</gene>
<evidence type="ECO:0000313" key="8">
    <source>
        <dbReference type="Proteomes" id="UP000031278"/>
    </source>
</evidence>
<accession>A0A0B9FZC9</accession>
<proteinExistence type="predicted"/>
<feature type="transmembrane region" description="Helical" evidence="6">
    <location>
        <begin position="222"/>
        <end position="240"/>
    </location>
</feature>
<organism evidence="7 8">
    <name type="scientific">Photobacterium gaetbulicola</name>
    <dbReference type="NCBI Taxonomy" id="1295392"/>
    <lineage>
        <taxon>Bacteria</taxon>
        <taxon>Pseudomonadati</taxon>
        <taxon>Pseudomonadota</taxon>
        <taxon>Gammaproteobacteria</taxon>
        <taxon>Vibrionales</taxon>
        <taxon>Vibrionaceae</taxon>
        <taxon>Photobacterium</taxon>
    </lineage>
</organism>
<dbReference type="InterPro" id="IPR002528">
    <property type="entry name" value="MATE_fam"/>
</dbReference>
<evidence type="ECO:0000256" key="3">
    <source>
        <dbReference type="ARBA" id="ARBA00022692"/>
    </source>
</evidence>
<feature type="transmembrane region" description="Helical" evidence="6">
    <location>
        <begin position="78"/>
        <end position="100"/>
    </location>
</feature>
<dbReference type="GO" id="GO:0005886">
    <property type="term" value="C:plasma membrane"/>
    <property type="evidence" value="ECO:0007669"/>
    <property type="project" value="UniProtKB-SubCell"/>
</dbReference>
<dbReference type="InterPro" id="IPR050833">
    <property type="entry name" value="Poly_Biosynth_Transport"/>
</dbReference>
<evidence type="ECO:0000313" key="7">
    <source>
        <dbReference type="EMBL" id="KHT61574.1"/>
    </source>
</evidence>
<sequence length="273" mass="30645">MVIGQNILIPLSMVVFILASSLLKVDLNLEMAVTSYVCAVIIALAFSYLVTKRLFKEKEESAREYIDIKTEPKANLDFLSVSIMTIMQSHGVLFIIGSSIDVKEYAYISTALKLANVITFIYVSILILFKPSFSRLFHEEKHDHLKSTVKKATKSILACTVIIIVSLFLFSKDILALYGNEFIQAEPYLKILLIAYVINCIAIVPMNVLLMTGYQKDVKNTFIFSLILSLILAFLLPKFFSSIGAAIALVISLSLQNAISFIIFKKKFGYYSF</sequence>
<dbReference type="Pfam" id="PF01554">
    <property type="entry name" value="MatE"/>
    <property type="match status" value="1"/>
</dbReference>
<comment type="subcellular location">
    <subcellularLocation>
        <location evidence="1">Cell membrane</location>
        <topology evidence="1">Multi-pass membrane protein</topology>
    </subcellularLocation>
</comment>
<keyword evidence="4 6" id="KW-1133">Transmembrane helix</keyword>
<feature type="transmembrane region" description="Helical" evidence="6">
    <location>
        <begin position="246"/>
        <end position="264"/>
    </location>
</feature>
<dbReference type="PANTHER" id="PTHR30250">
    <property type="entry name" value="PST FAMILY PREDICTED COLANIC ACID TRANSPORTER"/>
    <property type="match status" value="1"/>
</dbReference>
<dbReference type="Proteomes" id="UP000031278">
    <property type="component" value="Unassembled WGS sequence"/>
</dbReference>
<protein>
    <submittedName>
        <fullName evidence="7">Uncharacterized protein</fullName>
    </submittedName>
</protein>
<keyword evidence="3 6" id="KW-0812">Transmembrane</keyword>
<evidence type="ECO:0000256" key="2">
    <source>
        <dbReference type="ARBA" id="ARBA00022475"/>
    </source>
</evidence>
<feature type="transmembrane region" description="Helical" evidence="6">
    <location>
        <begin position="156"/>
        <end position="179"/>
    </location>
</feature>
<name>A0A0B9FZC9_9GAMM</name>
<feature type="transmembrane region" description="Helical" evidence="6">
    <location>
        <begin position="106"/>
        <end position="129"/>
    </location>
</feature>
<evidence type="ECO:0000256" key="4">
    <source>
        <dbReference type="ARBA" id="ARBA00022989"/>
    </source>
</evidence>
<dbReference type="AlphaFoldDB" id="A0A0B9FZC9"/>
<reference evidence="7 8" key="1">
    <citation type="submission" date="2014-12" db="EMBL/GenBank/DDBJ databases">
        <title>Genome sequencing of Photobacterium gaetbulicola AD005a.</title>
        <authorList>
            <person name="Adrian T.G.S."/>
            <person name="Chan K.G."/>
        </authorList>
    </citation>
    <scope>NUCLEOTIDE SEQUENCE [LARGE SCALE GENOMIC DNA]</scope>
    <source>
        <strain evidence="7 8">AD005a</strain>
    </source>
</reference>
<keyword evidence="2" id="KW-1003">Cell membrane</keyword>
<dbReference type="PANTHER" id="PTHR30250:SF11">
    <property type="entry name" value="O-ANTIGEN TRANSPORTER-RELATED"/>
    <property type="match status" value="1"/>
</dbReference>
<dbReference type="GO" id="GO:0042910">
    <property type="term" value="F:xenobiotic transmembrane transporter activity"/>
    <property type="evidence" value="ECO:0007669"/>
    <property type="project" value="InterPro"/>
</dbReference>
<evidence type="ECO:0000256" key="1">
    <source>
        <dbReference type="ARBA" id="ARBA00004651"/>
    </source>
</evidence>
<evidence type="ECO:0000256" key="5">
    <source>
        <dbReference type="ARBA" id="ARBA00023136"/>
    </source>
</evidence>